<reference evidence="1" key="1">
    <citation type="submission" date="2020-03" db="EMBL/GenBank/DDBJ databases">
        <authorList>
            <person name="Weist P."/>
        </authorList>
    </citation>
    <scope>NUCLEOTIDE SEQUENCE</scope>
</reference>
<proteinExistence type="predicted"/>
<evidence type="ECO:0000313" key="1">
    <source>
        <dbReference type="EMBL" id="CAB1438542.1"/>
    </source>
</evidence>
<dbReference type="EMBL" id="CADEAL010002179">
    <property type="protein sequence ID" value="CAB1438542.1"/>
    <property type="molecule type" value="Genomic_DNA"/>
</dbReference>
<sequence length="127" mass="13645">MPGMPDGQSTPAGDVGLCEINLAVRAASACDGRVQVLNVNPLPGHRLHVSTSEPQRVVILNRDVIDMCLFPNVRPEKQDKLSFCCAKMVVLSALVKKKKLQASNDVMAHSRGLIGLRTAGWSGDLGR</sequence>
<evidence type="ECO:0000313" key="2">
    <source>
        <dbReference type="Proteomes" id="UP001153269"/>
    </source>
</evidence>
<protein>
    <submittedName>
        <fullName evidence="1">Uncharacterized protein</fullName>
    </submittedName>
</protein>
<dbReference type="Proteomes" id="UP001153269">
    <property type="component" value="Unassembled WGS sequence"/>
</dbReference>
<organism evidence="1 2">
    <name type="scientific">Pleuronectes platessa</name>
    <name type="common">European plaice</name>
    <dbReference type="NCBI Taxonomy" id="8262"/>
    <lineage>
        <taxon>Eukaryota</taxon>
        <taxon>Metazoa</taxon>
        <taxon>Chordata</taxon>
        <taxon>Craniata</taxon>
        <taxon>Vertebrata</taxon>
        <taxon>Euteleostomi</taxon>
        <taxon>Actinopterygii</taxon>
        <taxon>Neopterygii</taxon>
        <taxon>Teleostei</taxon>
        <taxon>Neoteleostei</taxon>
        <taxon>Acanthomorphata</taxon>
        <taxon>Carangaria</taxon>
        <taxon>Pleuronectiformes</taxon>
        <taxon>Pleuronectoidei</taxon>
        <taxon>Pleuronectidae</taxon>
        <taxon>Pleuronectes</taxon>
    </lineage>
</organism>
<dbReference type="AlphaFoldDB" id="A0A9N7UY39"/>
<name>A0A9N7UY39_PLEPL</name>
<comment type="caution">
    <text evidence="1">The sequence shown here is derived from an EMBL/GenBank/DDBJ whole genome shotgun (WGS) entry which is preliminary data.</text>
</comment>
<gene>
    <name evidence="1" type="ORF">PLEPLA_LOCUS26447</name>
</gene>
<accession>A0A9N7UY39</accession>
<keyword evidence="2" id="KW-1185">Reference proteome</keyword>